<evidence type="ECO:0000256" key="1">
    <source>
        <dbReference type="SAM" id="MobiDB-lite"/>
    </source>
</evidence>
<evidence type="ECO:0000313" key="2">
    <source>
        <dbReference type="EMBL" id="KZT13205.1"/>
    </source>
</evidence>
<protein>
    <submittedName>
        <fullName evidence="2">Uncharacterized protein</fullName>
    </submittedName>
</protein>
<feature type="non-terminal residue" evidence="2">
    <location>
        <position position="116"/>
    </location>
</feature>
<dbReference type="EMBL" id="KV427605">
    <property type="protein sequence ID" value="KZT13205.1"/>
    <property type="molecule type" value="Genomic_DNA"/>
</dbReference>
<name>A0A165IKI1_9APHY</name>
<organism evidence="2 3">
    <name type="scientific">Laetiporus sulphureus 93-53</name>
    <dbReference type="NCBI Taxonomy" id="1314785"/>
    <lineage>
        <taxon>Eukaryota</taxon>
        <taxon>Fungi</taxon>
        <taxon>Dikarya</taxon>
        <taxon>Basidiomycota</taxon>
        <taxon>Agaricomycotina</taxon>
        <taxon>Agaricomycetes</taxon>
        <taxon>Polyporales</taxon>
        <taxon>Laetiporus</taxon>
    </lineage>
</organism>
<evidence type="ECO:0000313" key="3">
    <source>
        <dbReference type="Proteomes" id="UP000076871"/>
    </source>
</evidence>
<reference evidence="2 3" key="1">
    <citation type="journal article" date="2016" name="Mol. Biol. Evol.">
        <title>Comparative Genomics of Early-Diverging Mushroom-Forming Fungi Provides Insights into the Origins of Lignocellulose Decay Capabilities.</title>
        <authorList>
            <person name="Nagy L.G."/>
            <person name="Riley R."/>
            <person name="Tritt A."/>
            <person name="Adam C."/>
            <person name="Daum C."/>
            <person name="Floudas D."/>
            <person name="Sun H."/>
            <person name="Yadav J.S."/>
            <person name="Pangilinan J."/>
            <person name="Larsson K.H."/>
            <person name="Matsuura K."/>
            <person name="Barry K."/>
            <person name="Labutti K."/>
            <person name="Kuo R."/>
            <person name="Ohm R.A."/>
            <person name="Bhattacharya S.S."/>
            <person name="Shirouzu T."/>
            <person name="Yoshinaga Y."/>
            <person name="Martin F.M."/>
            <person name="Grigoriev I.V."/>
            <person name="Hibbett D.S."/>
        </authorList>
    </citation>
    <scope>NUCLEOTIDE SEQUENCE [LARGE SCALE GENOMIC DNA]</scope>
    <source>
        <strain evidence="2 3">93-53</strain>
    </source>
</reference>
<accession>A0A165IKI1</accession>
<dbReference type="GeneID" id="63824681"/>
<feature type="compositionally biased region" description="Basic and acidic residues" evidence="1">
    <location>
        <begin position="55"/>
        <end position="66"/>
    </location>
</feature>
<dbReference type="InParanoid" id="A0A165IKI1"/>
<proteinExistence type="predicted"/>
<dbReference type="AlphaFoldDB" id="A0A165IKI1"/>
<keyword evidence="3" id="KW-1185">Reference proteome</keyword>
<gene>
    <name evidence="2" type="ORF">LAESUDRAFT_719533</name>
</gene>
<dbReference type="Proteomes" id="UP000076871">
    <property type="component" value="Unassembled WGS sequence"/>
</dbReference>
<dbReference type="RefSeq" id="XP_040770715.1">
    <property type="nucleotide sequence ID" value="XM_040907652.1"/>
</dbReference>
<feature type="region of interest" description="Disordered" evidence="1">
    <location>
        <begin position="55"/>
        <end position="95"/>
    </location>
</feature>
<sequence length="116" mass="12383">MSAEAPIDGVGVCRVPAAVPSFAFSEIFRFCTPVPRFSQPLSSRILFVAMAKSAEKKASKKVEKKSSKASAKTAPVKEAAAPKKSISSKETAAKAQVCRSLPITPWVGSFTRIHQC</sequence>